<dbReference type="InterPro" id="IPR012312">
    <property type="entry name" value="Hemerythrin-like"/>
</dbReference>
<reference evidence="3 4" key="1">
    <citation type="submission" date="2015-03" db="EMBL/GenBank/DDBJ databases">
        <authorList>
            <person name="Radwan O."/>
            <person name="Al-Naeli F.A."/>
            <person name="Rendon G.A."/>
            <person name="Fields C."/>
        </authorList>
    </citation>
    <scope>NUCLEOTIDE SEQUENCE [LARGE SCALE GENOMIC DNA]</scope>
    <source>
        <strain evidence="3">CR-DP1</strain>
    </source>
</reference>
<evidence type="ECO:0000313" key="3">
    <source>
        <dbReference type="EMBL" id="KKA30582.1"/>
    </source>
</evidence>
<protein>
    <recommendedName>
        <fullName evidence="2">Hemerythrin-like domain-containing protein</fullName>
    </recommendedName>
</protein>
<evidence type="ECO:0000313" key="4">
    <source>
        <dbReference type="Proteomes" id="UP000033483"/>
    </source>
</evidence>
<dbReference type="PANTHER" id="PTHR38048">
    <property type="entry name" value="EXPRESSED PROTEIN"/>
    <property type="match status" value="1"/>
</dbReference>
<dbReference type="EMBL" id="LAEV01000351">
    <property type="protein sequence ID" value="KKA30582.1"/>
    <property type="molecule type" value="Genomic_DNA"/>
</dbReference>
<dbReference type="InterPro" id="IPR053206">
    <property type="entry name" value="Dimeric_xanthone_biosynth"/>
</dbReference>
<dbReference type="Proteomes" id="UP000033483">
    <property type="component" value="Unassembled WGS sequence"/>
</dbReference>
<evidence type="ECO:0000259" key="2">
    <source>
        <dbReference type="Pfam" id="PF01814"/>
    </source>
</evidence>
<feature type="signal peptide" evidence="1">
    <location>
        <begin position="1"/>
        <end position="18"/>
    </location>
</feature>
<feature type="domain" description="Hemerythrin-like" evidence="2">
    <location>
        <begin position="60"/>
        <end position="186"/>
    </location>
</feature>
<gene>
    <name evidence="3" type="ORF">TD95_001096</name>
</gene>
<organism evidence="3 4">
    <name type="scientific">Thielaviopsis punctulata</name>
    <dbReference type="NCBI Taxonomy" id="72032"/>
    <lineage>
        <taxon>Eukaryota</taxon>
        <taxon>Fungi</taxon>
        <taxon>Dikarya</taxon>
        <taxon>Ascomycota</taxon>
        <taxon>Pezizomycotina</taxon>
        <taxon>Sordariomycetes</taxon>
        <taxon>Hypocreomycetidae</taxon>
        <taxon>Microascales</taxon>
        <taxon>Ceratocystidaceae</taxon>
        <taxon>Thielaviopsis</taxon>
    </lineage>
</organism>
<dbReference type="Gene3D" id="1.20.120.520">
    <property type="entry name" value="nmb1532 protein domain like"/>
    <property type="match status" value="1"/>
</dbReference>
<evidence type="ECO:0000256" key="1">
    <source>
        <dbReference type="SAM" id="SignalP"/>
    </source>
</evidence>
<keyword evidence="1" id="KW-0732">Signal</keyword>
<sequence length="292" mass="32176">MLAVLLVLPAALISLFLSRAPCMMTSTTPTSGVQWADGPLKLVATPTYETKRTDIFTTGASHMALVHNVILRGFNSVYLQAKRVPAADKPAFIGYAQTWHKFVVSHHNDEEENLFPKIAEMLRDDKIWAETLEEHETFMDGMRDFGAYLAGLSADPAAFSGVKLVSIMDTFKAPFEQHFHSEIQTIAGLHSHANAPIEGSAEQVAASALFKTWGKATVSKAGVADAVPFFLMNLDSTAEEGLWANWPPMPAPIKWGLVNLAGSYYGSYWKFSSCDSNQMPRELYAINMPEQE</sequence>
<dbReference type="CDD" id="cd12108">
    <property type="entry name" value="Hr-like"/>
    <property type="match status" value="1"/>
</dbReference>
<keyword evidence="4" id="KW-1185">Reference proteome</keyword>
<dbReference type="Pfam" id="PF01814">
    <property type="entry name" value="Hemerythrin"/>
    <property type="match status" value="1"/>
</dbReference>
<accession>A0A0F4ZJ46</accession>
<feature type="chain" id="PRO_5002482546" description="Hemerythrin-like domain-containing protein" evidence="1">
    <location>
        <begin position="19"/>
        <end position="292"/>
    </location>
</feature>
<proteinExistence type="predicted"/>
<name>A0A0F4ZJ46_9PEZI</name>
<dbReference type="AlphaFoldDB" id="A0A0F4ZJ46"/>
<dbReference type="OrthoDB" id="58416at2759"/>
<comment type="caution">
    <text evidence="3">The sequence shown here is derived from an EMBL/GenBank/DDBJ whole genome shotgun (WGS) entry which is preliminary data.</text>
</comment>
<dbReference type="PANTHER" id="PTHR38048:SF2">
    <property type="entry name" value="HEMERYTHRIN-LIKE DOMAIN-CONTAINING PROTEIN"/>
    <property type="match status" value="1"/>
</dbReference>